<protein>
    <recommendedName>
        <fullName evidence="1">DUF6980 domain-containing protein</fullName>
    </recommendedName>
</protein>
<proteinExistence type="predicted"/>
<dbReference type="AlphaFoldDB" id="A0A838BPL9"/>
<gene>
    <name evidence="2" type="ORF">H0S73_14495</name>
</gene>
<dbReference type="Proteomes" id="UP000572984">
    <property type="component" value="Unassembled WGS sequence"/>
</dbReference>
<name>A0A838BPL9_9HYPH</name>
<dbReference type="InterPro" id="IPR053918">
    <property type="entry name" value="DUF6980"/>
</dbReference>
<keyword evidence="3" id="KW-1185">Reference proteome</keyword>
<feature type="domain" description="DUF6980" evidence="1">
    <location>
        <begin position="72"/>
        <end position="144"/>
    </location>
</feature>
<organism evidence="2 3">
    <name type="scientific">Microvirga mediterraneensis</name>
    <dbReference type="NCBI Taxonomy" id="2754695"/>
    <lineage>
        <taxon>Bacteria</taxon>
        <taxon>Pseudomonadati</taxon>
        <taxon>Pseudomonadota</taxon>
        <taxon>Alphaproteobacteria</taxon>
        <taxon>Hyphomicrobiales</taxon>
        <taxon>Methylobacteriaceae</taxon>
        <taxon>Microvirga</taxon>
    </lineage>
</organism>
<dbReference type="RefSeq" id="WP_181052818.1">
    <property type="nucleotide sequence ID" value="NZ_JACDXJ010000001.1"/>
</dbReference>
<sequence>MLSDQETSLRSFHKYSDVEYTEEEWAIAWVGIWAFLCNSKREAKEALQFDPKRSVLYGDHPELLKHACDTEVPIIYDPSIREFGVSVLDGGYCQMSFRFDPWSGKPLPTSLRDEWFEAIEALGIDPWNDKDKTPARFNDETWWKDSYVSEKSA</sequence>
<accession>A0A838BPL9</accession>
<evidence type="ECO:0000313" key="2">
    <source>
        <dbReference type="EMBL" id="MBA1157340.1"/>
    </source>
</evidence>
<reference evidence="2 3" key="1">
    <citation type="submission" date="2020-07" db="EMBL/GenBank/DDBJ databases">
        <title>Draft genome and description of Microvirga mediterraneensis Marseille-Q2068 sp. nov.</title>
        <authorList>
            <person name="Boxberger M."/>
        </authorList>
    </citation>
    <scope>NUCLEOTIDE SEQUENCE [LARGE SCALE GENOMIC DNA]</scope>
    <source>
        <strain evidence="2 3">Marseille-Q2068</strain>
    </source>
</reference>
<evidence type="ECO:0000313" key="3">
    <source>
        <dbReference type="Proteomes" id="UP000572984"/>
    </source>
</evidence>
<dbReference type="Pfam" id="PF22400">
    <property type="entry name" value="DUF6980"/>
    <property type="match status" value="1"/>
</dbReference>
<comment type="caution">
    <text evidence="2">The sequence shown here is derived from an EMBL/GenBank/DDBJ whole genome shotgun (WGS) entry which is preliminary data.</text>
</comment>
<evidence type="ECO:0000259" key="1">
    <source>
        <dbReference type="Pfam" id="PF22400"/>
    </source>
</evidence>
<dbReference type="EMBL" id="JACDXJ010000001">
    <property type="protein sequence ID" value="MBA1157340.1"/>
    <property type="molecule type" value="Genomic_DNA"/>
</dbReference>